<proteinExistence type="predicted"/>
<name>A0ACC0ETK7_9BASI</name>
<gene>
    <name evidence="1" type="ORF">MJO28_002521</name>
</gene>
<sequence length="662" mass="72769">MVICFEAQSLSLKLPPCASLDLTLLCLFATTTSTWAMSWYKYNALVRIPIFLALLNDSIWTIALDAELPAGLGRRASKGSSLLLDDEVSEMPKEVFSTSTSRRRTGEFKASDLKQKLDSSDSDPSSNEAGHLTARLEVATTPKVVDGSETAKDVDDIAGEGSGLSSDNASHVDEHHGSKGVSPDIENEPGKTTNQSMGTVRRNPEDSESTDLNQRRTENVKSSDVDQIENKDGDLNVHPGIPPTPKVIHEAKTGKDLELSEKEGGGLTLNEASKVDAFLGKAHIHLLGPSSDTKAAYDFHKITTTPKLQKFRKGFFKSTCFESLNEGEKTEEYCIFINPTINHGQGMVIVTPTQLFKEALNDELDLFGDPPKLESVSKVVEIPGKGRGLVASRDLQMGEYVGRERPVCLFPTSQPMWSTPLGVDICRQAIDHLPPQTRASIAALAGEGATADVFLWEVIKTNNFGHNIYRGDSTVYGALFLSASRFNHSCRPNVVDYLTPDTMTMHTKAAEPIAKGEELTLDYTSPEAYRKARQEKLKDSWNFICTCSHCQMSPELGEQSDQRITRIAELKQLYEIDPNFSTGDAEELLHLYKMEKLPWGILDSHLTAAKVYNSQLNSAKVIEHAEKYKSLGLMLIGTGWSGLAEANLLTQQAEKHPSHLTP</sequence>
<keyword evidence="2" id="KW-1185">Reference proteome</keyword>
<comment type="caution">
    <text evidence="1">The sequence shown here is derived from an EMBL/GenBank/DDBJ whole genome shotgun (WGS) entry which is preliminary data.</text>
</comment>
<reference evidence="2" key="2">
    <citation type="journal article" date="2018" name="Mol. Plant Microbe Interact.">
        <title>Genome sequence resources for the wheat stripe rust pathogen (Puccinia striiformis f. sp. tritici) and the barley stripe rust pathogen (Puccinia striiformis f. sp. hordei).</title>
        <authorList>
            <person name="Xia C."/>
            <person name="Wang M."/>
            <person name="Yin C."/>
            <person name="Cornejo O.E."/>
            <person name="Hulbert S.H."/>
            <person name="Chen X."/>
        </authorList>
    </citation>
    <scope>NUCLEOTIDE SEQUENCE [LARGE SCALE GENOMIC DNA]</scope>
    <source>
        <strain evidence="2">93-210</strain>
    </source>
</reference>
<reference evidence="2" key="1">
    <citation type="journal article" date="2018" name="BMC Genomics">
        <title>Genomic insights into host adaptation between the wheat stripe rust pathogen (Puccinia striiformis f. sp. tritici) and the barley stripe rust pathogen (Puccinia striiformis f. sp. hordei).</title>
        <authorList>
            <person name="Xia C."/>
            <person name="Wang M."/>
            <person name="Yin C."/>
            <person name="Cornejo O.E."/>
            <person name="Hulbert S.H."/>
            <person name="Chen X."/>
        </authorList>
    </citation>
    <scope>NUCLEOTIDE SEQUENCE [LARGE SCALE GENOMIC DNA]</scope>
    <source>
        <strain evidence="2">93-210</strain>
    </source>
</reference>
<reference evidence="1 2" key="3">
    <citation type="journal article" date="2022" name="Microbiol. Spectr.">
        <title>Folding features and dynamics of 3D genome architecture in plant fungal pathogens.</title>
        <authorList>
            <person name="Xia C."/>
        </authorList>
    </citation>
    <scope>NUCLEOTIDE SEQUENCE [LARGE SCALE GENOMIC DNA]</scope>
    <source>
        <strain evidence="1 2">93-210</strain>
    </source>
</reference>
<organism evidence="1 2">
    <name type="scientific">Puccinia striiformis f. sp. tritici</name>
    <dbReference type="NCBI Taxonomy" id="168172"/>
    <lineage>
        <taxon>Eukaryota</taxon>
        <taxon>Fungi</taxon>
        <taxon>Dikarya</taxon>
        <taxon>Basidiomycota</taxon>
        <taxon>Pucciniomycotina</taxon>
        <taxon>Pucciniomycetes</taxon>
        <taxon>Pucciniales</taxon>
        <taxon>Pucciniaceae</taxon>
        <taxon>Puccinia</taxon>
    </lineage>
</organism>
<evidence type="ECO:0000313" key="2">
    <source>
        <dbReference type="Proteomes" id="UP001060170"/>
    </source>
</evidence>
<protein>
    <submittedName>
        <fullName evidence="1">Uncharacterized protein</fullName>
    </submittedName>
</protein>
<dbReference type="EMBL" id="CM045867">
    <property type="protein sequence ID" value="KAI7958730.1"/>
    <property type="molecule type" value="Genomic_DNA"/>
</dbReference>
<evidence type="ECO:0000313" key="1">
    <source>
        <dbReference type="EMBL" id="KAI7958730.1"/>
    </source>
</evidence>
<dbReference type="Proteomes" id="UP001060170">
    <property type="component" value="Chromosome 3"/>
</dbReference>
<accession>A0ACC0ETK7</accession>